<keyword evidence="3" id="KW-0028">Amino-acid biosynthesis</keyword>
<evidence type="ECO:0000313" key="11">
    <source>
        <dbReference type="Proteomes" id="UP000094336"/>
    </source>
</evidence>
<dbReference type="AlphaFoldDB" id="A0A1E3QPN5"/>
<dbReference type="CDD" id="cd13532">
    <property type="entry name" value="PBP2_PDT_like"/>
    <property type="match status" value="1"/>
</dbReference>
<dbReference type="SUPFAM" id="SSF55021">
    <property type="entry name" value="ACT-like"/>
    <property type="match status" value="1"/>
</dbReference>
<evidence type="ECO:0000313" key="10">
    <source>
        <dbReference type="EMBL" id="ODQ78927.1"/>
    </source>
</evidence>
<evidence type="ECO:0000259" key="9">
    <source>
        <dbReference type="PROSITE" id="PS51671"/>
    </source>
</evidence>
<dbReference type="EC" id="4.2.1.51" evidence="2"/>
<dbReference type="PROSITE" id="PS00857">
    <property type="entry name" value="PREPHENATE_DEHYDR_1"/>
    <property type="match status" value="1"/>
</dbReference>
<dbReference type="InterPro" id="IPR002912">
    <property type="entry name" value="ACT_dom"/>
</dbReference>
<comment type="pathway">
    <text evidence="1">Amino-acid biosynthesis; L-phenylalanine biosynthesis; phenylpyruvate from prephenate: step 1/1.</text>
</comment>
<keyword evidence="5" id="KW-0584">Phenylalanine biosynthesis</keyword>
<dbReference type="PANTHER" id="PTHR21022">
    <property type="entry name" value="PREPHENATE DEHYDRATASE P PROTEIN"/>
    <property type="match status" value="1"/>
</dbReference>
<keyword evidence="4" id="KW-0057">Aromatic amino acid biosynthesis</keyword>
<dbReference type="PROSITE" id="PS51671">
    <property type="entry name" value="ACT"/>
    <property type="match status" value="1"/>
</dbReference>
<proteinExistence type="predicted"/>
<evidence type="ECO:0000256" key="7">
    <source>
        <dbReference type="ARBA" id="ARBA00047848"/>
    </source>
</evidence>
<name>A0A1E3QPN5_9ASCO</name>
<dbReference type="CDD" id="cd04905">
    <property type="entry name" value="ACT_CM-PDT"/>
    <property type="match status" value="1"/>
</dbReference>
<dbReference type="EMBL" id="KV454434">
    <property type="protein sequence ID" value="ODQ78927.1"/>
    <property type="molecule type" value="Genomic_DNA"/>
</dbReference>
<dbReference type="PANTHER" id="PTHR21022:SF19">
    <property type="entry name" value="PREPHENATE DEHYDRATASE-RELATED"/>
    <property type="match status" value="1"/>
</dbReference>
<dbReference type="SUPFAM" id="SSF53850">
    <property type="entry name" value="Periplasmic binding protein-like II"/>
    <property type="match status" value="1"/>
</dbReference>
<dbReference type="GeneID" id="30150293"/>
<dbReference type="Gene3D" id="3.30.70.260">
    <property type="match status" value="1"/>
</dbReference>
<dbReference type="PROSITE" id="PS51171">
    <property type="entry name" value="PREPHENATE_DEHYDR_3"/>
    <property type="match status" value="1"/>
</dbReference>
<evidence type="ECO:0000256" key="1">
    <source>
        <dbReference type="ARBA" id="ARBA00004741"/>
    </source>
</evidence>
<dbReference type="InterPro" id="IPR001086">
    <property type="entry name" value="Preph_deHydtase"/>
</dbReference>
<evidence type="ECO:0000256" key="5">
    <source>
        <dbReference type="ARBA" id="ARBA00023222"/>
    </source>
</evidence>
<evidence type="ECO:0000256" key="2">
    <source>
        <dbReference type="ARBA" id="ARBA00013147"/>
    </source>
</evidence>
<protein>
    <recommendedName>
        <fullName evidence="2">prephenate dehydratase</fullName>
        <ecNumber evidence="2">4.2.1.51</ecNumber>
    </recommendedName>
</protein>
<dbReference type="OrthoDB" id="983542at2759"/>
<keyword evidence="6" id="KW-0456">Lyase</keyword>
<comment type="catalytic activity">
    <reaction evidence="7">
        <text>prephenate + H(+) = 3-phenylpyruvate + CO2 + H2O</text>
        <dbReference type="Rhea" id="RHEA:21648"/>
        <dbReference type="ChEBI" id="CHEBI:15377"/>
        <dbReference type="ChEBI" id="CHEBI:15378"/>
        <dbReference type="ChEBI" id="CHEBI:16526"/>
        <dbReference type="ChEBI" id="CHEBI:18005"/>
        <dbReference type="ChEBI" id="CHEBI:29934"/>
        <dbReference type="EC" id="4.2.1.51"/>
    </reaction>
</comment>
<dbReference type="Proteomes" id="UP000094336">
    <property type="component" value="Unassembled WGS sequence"/>
</dbReference>
<dbReference type="Gene3D" id="3.40.190.10">
    <property type="entry name" value="Periplasmic binding protein-like II"/>
    <property type="match status" value="2"/>
</dbReference>
<dbReference type="FunFam" id="3.40.190.10:FF:000034">
    <property type="entry name" value="Chorismate mutase/prephenate dehydratase"/>
    <property type="match status" value="1"/>
</dbReference>
<dbReference type="InterPro" id="IPR045865">
    <property type="entry name" value="ACT-like_dom_sf"/>
</dbReference>
<sequence length="302" mass="33355">MTVKVAYLGPKGTYSHMAALQEFPDYDLTPQPSIGDCFSAIDKGEVVYSVVPFENSTNGQVIFTYDLLRSWYLPAAGLSPKARFEIIGEQYVNIHHCFLSNSTDLTQIRRIYSHPQVWGQCTKFFQDNATLFKTNGVERIDASSTSEAAELVIKDSAAGTEGSAAICSSAASSLYGLPVLQKNIEDNRENTTRFLVLGKPKSKQGLLVTSLCFTVNHSDAGALCTALSVLSDYGLNMTSITSRPSLLKPWQYIFFVEFYSKPQGGADVLALALDELRARCLDCVVMGTFPRNNKHWEFLEKP</sequence>
<dbReference type="GO" id="GO:0004664">
    <property type="term" value="F:prephenate dehydratase activity"/>
    <property type="evidence" value="ECO:0007669"/>
    <property type="project" value="UniProtKB-EC"/>
</dbReference>
<dbReference type="STRING" id="984486.A0A1E3QPN5"/>
<dbReference type="InterPro" id="IPR018528">
    <property type="entry name" value="Preph_deHydtase_CS"/>
</dbReference>
<dbReference type="Pfam" id="PF00800">
    <property type="entry name" value="PDT"/>
    <property type="match status" value="1"/>
</dbReference>
<dbReference type="GO" id="GO:0009094">
    <property type="term" value="P:L-phenylalanine biosynthetic process"/>
    <property type="evidence" value="ECO:0007669"/>
    <property type="project" value="UniProtKB-UniPathway"/>
</dbReference>
<gene>
    <name evidence="10" type="ORF">BABINDRAFT_64855</name>
</gene>
<keyword evidence="11" id="KW-1185">Reference proteome</keyword>
<evidence type="ECO:0000256" key="6">
    <source>
        <dbReference type="ARBA" id="ARBA00023239"/>
    </source>
</evidence>
<reference evidence="11" key="1">
    <citation type="submission" date="2016-05" db="EMBL/GenBank/DDBJ databases">
        <title>Comparative genomics of biotechnologically important yeasts.</title>
        <authorList>
            <consortium name="DOE Joint Genome Institute"/>
            <person name="Riley R."/>
            <person name="Haridas S."/>
            <person name="Wolfe K.H."/>
            <person name="Lopes M.R."/>
            <person name="Hittinger C.T."/>
            <person name="Goker M."/>
            <person name="Salamov A."/>
            <person name="Wisecaver J."/>
            <person name="Long T.M."/>
            <person name="Aerts A.L."/>
            <person name="Barry K."/>
            <person name="Choi C."/>
            <person name="Clum A."/>
            <person name="Coughlan A.Y."/>
            <person name="Deshpande S."/>
            <person name="Douglass A.P."/>
            <person name="Hanson S.J."/>
            <person name="Klenk H.-P."/>
            <person name="Labutti K."/>
            <person name="Lapidus A."/>
            <person name="Lindquist E."/>
            <person name="Lipzen A."/>
            <person name="Meier-Kolthoff J.P."/>
            <person name="Ohm R.A."/>
            <person name="Otillar R.P."/>
            <person name="Pangilinan J."/>
            <person name="Peng Y."/>
            <person name="Rokas A."/>
            <person name="Rosa C.A."/>
            <person name="Scheuner C."/>
            <person name="Sibirny A.A."/>
            <person name="Slot J.C."/>
            <person name="Stielow J.B."/>
            <person name="Sun H."/>
            <person name="Kurtzman C.P."/>
            <person name="Blackwell M."/>
            <person name="Grigoriev I.V."/>
            <person name="Jeffries T.W."/>
        </authorList>
    </citation>
    <scope>NUCLEOTIDE SEQUENCE [LARGE SCALE GENOMIC DNA]</scope>
    <source>
        <strain evidence="11">NRRL Y-12698</strain>
    </source>
</reference>
<feature type="domain" description="Prephenate dehydratase" evidence="8">
    <location>
        <begin position="4"/>
        <end position="199"/>
    </location>
</feature>
<feature type="domain" description="ACT" evidence="9">
    <location>
        <begin position="211"/>
        <end position="290"/>
    </location>
</feature>
<dbReference type="InterPro" id="IPR008242">
    <property type="entry name" value="Chor_mutase/pphenate_deHydtase"/>
</dbReference>
<dbReference type="UniPathway" id="UPA00121">
    <property type="reaction ID" value="UER00345"/>
</dbReference>
<dbReference type="PIRSF" id="PIRSF001500">
    <property type="entry name" value="Chor_mut_pdt_Ppr"/>
    <property type="match status" value="1"/>
</dbReference>
<evidence type="ECO:0000256" key="3">
    <source>
        <dbReference type="ARBA" id="ARBA00022605"/>
    </source>
</evidence>
<organism evidence="10 11">
    <name type="scientific">Babjeviella inositovora NRRL Y-12698</name>
    <dbReference type="NCBI Taxonomy" id="984486"/>
    <lineage>
        <taxon>Eukaryota</taxon>
        <taxon>Fungi</taxon>
        <taxon>Dikarya</taxon>
        <taxon>Ascomycota</taxon>
        <taxon>Saccharomycotina</taxon>
        <taxon>Pichiomycetes</taxon>
        <taxon>Serinales incertae sedis</taxon>
        <taxon>Babjeviella</taxon>
    </lineage>
</organism>
<evidence type="ECO:0000259" key="8">
    <source>
        <dbReference type="PROSITE" id="PS51171"/>
    </source>
</evidence>
<evidence type="ECO:0000256" key="4">
    <source>
        <dbReference type="ARBA" id="ARBA00023141"/>
    </source>
</evidence>
<dbReference type="RefSeq" id="XP_018984255.1">
    <property type="nucleotide sequence ID" value="XM_019132440.1"/>
</dbReference>
<dbReference type="GO" id="GO:0005737">
    <property type="term" value="C:cytoplasm"/>
    <property type="evidence" value="ECO:0007669"/>
    <property type="project" value="TreeGrafter"/>
</dbReference>
<accession>A0A1E3QPN5</accession>